<sequence>MNIIQRKIWDYMTKKAEDLGHQPAPILENEQERLQDLDSLGIVKEDIRKDQRFSSLPRLASYLTSCPQAWINIIDKDTQHCKIDYGQNSVLSYMSREIPRGLTACQHVVNNNCEPLVIEDCTVDERTKLVAEASGGGFPRFYAGSPIVSKNGFILGTFCVMDEEPRSISHEQLEGLRLLADQFVELLDTRQVEAPSVNNDDKLAVNGDYYSSASILFADFVGFTQKTEEIQPGELLEILSSYFNGFDQIMERFGLKKVKTIGDAYMAIGGVPDKNSDHAVQVCKAAQEMIKYVNGMGVQQEALGKDSWKLRVGINTGPVIAGNTGDNFDIWGDAVNVAARLESSGEEGKIQISEKTKQFLSENAKVTFREKVHLKNKGEMDTFFLEEI</sequence>
<dbReference type="SUPFAM" id="SSF55073">
    <property type="entry name" value="Nucleotide cyclase"/>
    <property type="match status" value="1"/>
</dbReference>
<organism evidence="8">
    <name type="scientific">marine metagenome</name>
    <dbReference type="NCBI Taxonomy" id="408172"/>
    <lineage>
        <taxon>unclassified sequences</taxon>
        <taxon>metagenomes</taxon>
        <taxon>ecological metagenomes</taxon>
    </lineage>
</organism>
<keyword evidence="3" id="KW-0547">Nucleotide-binding</keyword>
<dbReference type="PANTHER" id="PTHR11920:SF335">
    <property type="entry name" value="GUANYLATE CYCLASE"/>
    <property type="match status" value="1"/>
</dbReference>
<dbReference type="Gene3D" id="3.30.70.1230">
    <property type="entry name" value="Nucleotide cyclase"/>
    <property type="match status" value="1"/>
</dbReference>
<dbReference type="InterPro" id="IPR001054">
    <property type="entry name" value="A/G_cyclase"/>
</dbReference>
<dbReference type="InterPro" id="IPR029787">
    <property type="entry name" value="Nucleotide_cyclase"/>
</dbReference>
<keyword evidence="6" id="KW-0456">Lyase</keyword>
<comment type="subcellular location">
    <subcellularLocation>
        <location evidence="1">Membrane</location>
    </subcellularLocation>
</comment>
<dbReference type="GO" id="GO:0000166">
    <property type="term" value="F:nucleotide binding"/>
    <property type="evidence" value="ECO:0007669"/>
    <property type="project" value="UniProtKB-KW"/>
</dbReference>
<name>A0A381VX38_9ZZZZ</name>
<dbReference type="SMART" id="SM00044">
    <property type="entry name" value="CYCc"/>
    <property type="match status" value="1"/>
</dbReference>
<dbReference type="InterPro" id="IPR050401">
    <property type="entry name" value="Cyclic_nucleotide_synthase"/>
</dbReference>
<keyword evidence="4" id="KW-1133">Transmembrane helix</keyword>
<dbReference type="AlphaFoldDB" id="A0A381VX38"/>
<dbReference type="Pfam" id="PF00211">
    <property type="entry name" value="Guanylate_cyc"/>
    <property type="match status" value="1"/>
</dbReference>
<reference evidence="8" key="1">
    <citation type="submission" date="2018-05" db="EMBL/GenBank/DDBJ databases">
        <authorList>
            <person name="Lanie J.A."/>
            <person name="Ng W.-L."/>
            <person name="Kazmierczak K.M."/>
            <person name="Andrzejewski T.M."/>
            <person name="Davidsen T.M."/>
            <person name="Wayne K.J."/>
            <person name="Tettelin H."/>
            <person name="Glass J.I."/>
            <person name="Rusch D."/>
            <person name="Podicherti R."/>
            <person name="Tsui H.-C.T."/>
            <person name="Winkler M.E."/>
        </authorList>
    </citation>
    <scope>NUCLEOTIDE SEQUENCE</scope>
</reference>
<evidence type="ECO:0000256" key="5">
    <source>
        <dbReference type="ARBA" id="ARBA00023136"/>
    </source>
</evidence>
<dbReference type="CDD" id="cd07302">
    <property type="entry name" value="CHD"/>
    <property type="match status" value="1"/>
</dbReference>
<dbReference type="Gene3D" id="3.30.450.40">
    <property type="match status" value="1"/>
</dbReference>
<gene>
    <name evidence="8" type="ORF">METZ01_LOCUS97724</name>
</gene>
<dbReference type="SUPFAM" id="SSF55781">
    <property type="entry name" value="GAF domain-like"/>
    <property type="match status" value="1"/>
</dbReference>
<dbReference type="GO" id="GO:0009190">
    <property type="term" value="P:cyclic nucleotide biosynthetic process"/>
    <property type="evidence" value="ECO:0007669"/>
    <property type="project" value="InterPro"/>
</dbReference>
<evidence type="ECO:0000256" key="2">
    <source>
        <dbReference type="ARBA" id="ARBA00022692"/>
    </source>
</evidence>
<protein>
    <recommendedName>
        <fullName evidence="7">Guanylate cyclase domain-containing protein</fullName>
    </recommendedName>
</protein>
<keyword evidence="2" id="KW-0812">Transmembrane</keyword>
<dbReference type="PROSITE" id="PS50125">
    <property type="entry name" value="GUANYLATE_CYCLASE_2"/>
    <property type="match status" value="1"/>
</dbReference>
<dbReference type="GO" id="GO:0016829">
    <property type="term" value="F:lyase activity"/>
    <property type="evidence" value="ECO:0007669"/>
    <property type="project" value="UniProtKB-KW"/>
</dbReference>
<evidence type="ECO:0000259" key="7">
    <source>
        <dbReference type="PROSITE" id="PS50125"/>
    </source>
</evidence>
<proteinExistence type="predicted"/>
<evidence type="ECO:0000256" key="3">
    <source>
        <dbReference type="ARBA" id="ARBA00022741"/>
    </source>
</evidence>
<evidence type="ECO:0000256" key="6">
    <source>
        <dbReference type="ARBA" id="ARBA00023239"/>
    </source>
</evidence>
<evidence type="ECO:0000313" key="8">
    <source>
        <dbReference type="EMBL" id="SVA44870.1"/>
    </source>
</evidence>
<dbReference type="GO" id="GO:0035556">
    <property type="term" value="P:intracellular signal transduction"/>
    <property type="evidence" value="ECO:0007669"/>
    <property type="project" value="InterPro"/>
</dbReference>
<dbReference type="InterPro" id="IPR029016">
    <property type="entry name" value="GAF-like_dom_sf"/>
</dbReference>
<accession>A0A381VX38</accession>
<dbReference type="PANTHER" id="PTHR11920">
    <property type="entry name" value="GUANYLYL CYCLASE"/>
    <property type="match status" value="1"/>
</dbReference>
<dbReference type="EMBL" id="UINC01010053">
    <property type="protein sequence ID" value="SVA44870.1"/>
    <property type="molecule type" value="Genomic_DNA"/>
</dbReference>
<evidence type="ECO:0000256" key="4">
    <source>
        <dbReference type="ARBA" id="ARBA00022989"/>
    </source>
</evidence>
<keyword evidence="5" id="KW-0472">Membrane</keyword>
<evidence type="ECO:0000256" key="1">
    <source>
        <dbReference type="ARBA" id="ARBA00004370"/>
    </source>
</evidence>
<dbReference type="GO" id="GO:0016020">
    <property type="term" value="C:membrane"/>
    <property type="evidence" value="ECO:0007669"/>
    <property type="project" value="UniProtKB-SubCell"/>
</dbReference>
<feature type="domain" description="Guanylate cyclase" evidence="7">
    <location>
        <begin position="214"/>
        <end position="342"/>
    </location>
</feature>